<dbReference type="AlphaFoldDB" id="A0A5S4ZR63"/>
<evidence type="ECO:0000313" key="1">
    <source>
        <dbReference type="EMBL" id="TYO95385.1"/>
    </source>
</evidence>
<protein>
    <submittedName>
        <fullName evidence="1">Uncharacterized protein</fullName>
    </submittedName>
</protein>
<gene>
    <name evidence="1" type="ORF">LX24_01736</name>
</gene>
<reference evidence="1 2" key="1">
    <citation type="submission" date="2019-07" db="EMBL/GenBank/DDBJ databases">
        <title>Genomic Encyclopedia of Type Strains, Phase I: the one thousand microbial genomes (KMG-I) project.</title>
        <authorList>
            <person name="Kyrpides N."/>
        </authorList>
    </citation>
    <scope>NUCLEOTIDE SEQUENCE [LARGE SCALE GENOMIC DNA]</scope>
    <source>
        <strain evidence="1 2">DSM 6562</strain>
    </source>
</reference>
<dbReference type="EMBL" id="VNHM01000008">
    <property type="protein sequence ID" value="TYO95385.1"/>
    <property type="molecule type" value="Genomic_DNA"/>
</dbReference>
<dbReference type="RefSeq" id="WP_166511731.1">
    <property type="nucleotide sequence ID" value="NZ_VNHM01000008.1"/>
</dbReference>
<accession>A0A5S4ZR63</accession>
<keyword evidence="2" id="KW-1185">Reference proteome</keyword>
<organism evidence="1 2">
    <name type="scientific">Desulfallas thermosapovorans DSM 6562</name>
    <dbReference type="NCBI Taxonomy" id="1121431"/>
    <lineage>
        <taxon>Bacteria</taxon>
        <taxon>Bacillati</taxon>
        <taxon>Bacillota</taxon>
        <taxon>Clostridia</taxon>
        <taxon>Eubacteriales</taxon>
        <taxon>Desulfallaceae</taxon>
        <taxon>Desulfallas</taxon>
    </lineage>
</organism>
<dbReference type="Proteomes" id="UP000323166">
    <property type="component" value="Unassembled WGS sequence"/>
</dbReference>
<proteinExistence type="predicted"/>
<evidence type="ECO:0000313" key="2">
    <source>
        <dbReference type="Proteomes" id="UP000323166"/>
    </source>
</evidence>
<name>A0A5S4ZR63_9FIRM</name>
<comment type="caution">
    <text evidence="1">The sequence shown here is derived from an EMBL/GenBank/DDBJ whole genome shotgun (WGS) entry which is preliminary data.</text>
</comment>
<sequence>MSDDAKTQGYMPPPYCPPHATEPLDAMYPDIYYQVYPTVKRYCEMYDNPNTPGCHPYPSRTYVEQMADQIYQQVAVSTGYPLERQGGRGLLRSLVLILLIRELLRRRGSY</sequence>